<comment type="caution">
    <text evidence="2">The sequence shown here is derived from an EMBL/GenBank/DDBJ whole genome shotgun (WGS) entry which is preliminary data.</text>
</comment>
<dbReference type="AlphaFoldDB" id="A0A646KSW4"/>
<sequence>MLSNRAAESEIVEQAYVVEQILAWVVPSWRTGISDERSKNAFSLAAKQGEVRLRLMPDGGGDTFRSVHREAMAFAEGCYAGIRNPNPQQPRGRPPRAARARSL</sequence>
<organism evidence="2 3">
    <name type="scientific">Streptomyces jumonjinensis</name>
    <dbReference type="NCBI Taxonomy" id="1945"/>
    <lineage>
        <taxon>Bacteria</taxon>
        <taxon>Bacillati</taxon>
        <taxon>Actinomycetota</taxon>
        <taxon>Actinomycetes</taxon>
        <taxon>Kitasatosporales</taxon>
        <taxon>Streptomycetaceae</taxon>
        <taxon>Streptomyces</taxon>
    </lineage>
</organism>
<dbReference type="EMBL" id="VCLA01000201">
    <property type="protein sequence ID" value="MQT05325.1"/>
    <property type="molecule type" value="Genomic_DNA"/>
</dbReference>
<dbReference type="OrthoDB" id="3189478at2"/>
<accession>A0A646KSW4</accession>
<dbReference type="Proteomes" id="UP000419138">
    <property type="component" value="Unassembled WGS sequence"/>
</dbReference>
<feature type="compositionally biased region" description="Low complexity" evidence="1">
    <location>
        <begin position="83"/>
        <end position="92"/>
    </location>
</feature>
<proteinExistence type="predicted"/>
<gene>
    <name evidence="2" type="ORF">FF041_36055</name>
</gene>
<name>A0A646KSW4_STRJU</name>
<reference evidence="2 3" key="1">
    <citation type="submission" date="2019-05" db="EMBL/GenBank/DDBJ databases">
        <title>Comparative genomics and metabolomics analyses of clavulanic acid producing Streptomyces species provides insight into specialized metabolism and evolution of beta-lactam biosynthetic gene clusters.</title>
        <authorList>
            <person name="Moore M.A."/>
            <person name="Cruz-Morales P."/>
            <person name="Barona Gomez F."/>
            <person name="Kapil T."/>
        </authorList>
    </citation>
    <scope>NUCLEOTIDE SEQUENCE [LARGE SCALE GENOMIC DNA]</scope>
    <source>
        <strain evidence="2 3">NRRL 5741</strain>
    </source>
</reference>
<feature type="region of interest" description="Disordered" evidence="1">
    <location>
        <begin position="81"/>
        <end position="103"/>
    </location>
</feature>
<evidence type="ECO:0000313" key="3">
    <source>
        <dbReference type="Proteomes" id="UP000419138"/>
    </source>
</evidence>
<feature type="compositionally biased region" description="Basic residues" evidence="1">
    <location>
        <begin position="93"/>
        <end position="103"/>
    </location>
</feature>
<protein>
    <submittedName>
        <fullName evidence="2">Uncharacterized protein</fullName>
    </submittedName>
</protein>
<evidence type="ECO:0000256" key="1">
    <source>
        <dbReference type="SAM" id="MobiDB-lite"/>
    </source>
</evidence>
<dbReference type="RefSeq" id="WP_153526661.1">
    <property type="nucleotide sequence ID" value="NZ_JBEPDZ010000024.1"/>
</dbReference>
<evidence type="ECO:0000313" key="2">
    <source>
        <dbReference type="EMBL" id="MQT05325.1"/>
    </source>
</evidence>
<keyword evidence="3" id="KW-1185">Reference proteome</keyword>